<protein>
    <submittedName>
        <fullName evidence="2">Uncharacterized protein</fullName>
    </submittedName>
</protein>
<feature type="chain" id="PRO_5041994686" evidence="1">
    <location>
        <begin position="19"/>
        <end position="328"/>
    </location>
</feature>
<keyword evidence="1" id="KW-0732">Signal</keyword>
<dbReference type="EMBL" id="JARJLG010000135">
    <property type="protein sequence ID" value="KAJ7738831.1"/>
    <property type="molecule type" value="Genomic_DNA"/>
</dbReference>
<name>A0AAD7IAN9_9AGAR</name>
<dbReference type="CDD" id="cd23714">
    <property type="entry name" value="beta-trefoil_Ricin_MtaL"/>
    <property type="match status" value="1"/>
</dbReference>
<comment type="caution">
    <text evidence="2">The sequence shown here is derived from an EMBL/GenBank/DDBJ whole genome shotgun (WGS) entry which is preliminary data.</text>
</comment>
<keyword evidence="3" id="KW-1185">Reference proteome</keyword>
<accession>A0AAD7IAN9</accession>
<gene>
    <name evidence="2" type="ORF">DFH07DRAFT_965927</name>
</gene>
<dbReference type="Gene3D" id="2.80.10.50">
    <property type="match status" value="2"/>
</dbReference>
<evidence type="ECO:0000313" key="2">
    <source>
        <dbReference type="EMBL" id="KAJ7738831.1"/>
    </source>
</evidence>
<dbReference type="AlphaFoldDB" id="A0AAD7IAN9"/>
<evidence type="ECO:0000256" key="1">
    <source>
        <dbReference type="SAM" id="SignalP"/>
    </source>
</evidence>
<proteinExistence type="predicted"/>
<sequence>MFSKIITFGLETLALVHAAPSFQVPMVSCNVNIGASGTLAHLLPDIPSGNYHVYNEAWGSAQLRSHSTTEPIFVSLTRESVGPFGMWKIEPQDDTNEKYAISNIGLGVPVHNSGNLIFPGEPGEAFAIERAGQDDNKQDVFTIKVPSVNKVWTVDTNTVRSNVSLKEELGLPSQKWKFVPVPLIPSGTYHVYNEAWGSLQLRSYSNKEPIFISDTVESPGNLSMASATFHWKIEPHGNSNEYTISNLGLEVPVHKISNLIFTGQSDERFAIEYAGQDVSKEDVFTIKVSSENSVWTVDTNTVRSNVSLKRLEQGLPSQKWKFVPVPLN</sequence>
<reference evidence="2" key="1">
    <citation type="submission" date="2023-03" db="EMBL/GenBank/DDBJ databases">
        <title>Massive genome expansion in bonnet fungi (Mycena s.s.) driven by repeated elements and novel gene families across ecological guilds.</title>
        <authorList>
            <consortium name="Lawrence Berkeley National Laboratory"/>
            <person name="Harder C.B."/>
            <person name="Miyauchi S."/>
            <person name="Viragh M."/>
            <person name="Kuo A."/>
            <person name="Thoen E."/>
            <person name="Andreopoulos B."/>
            <person name="Lu D."/>
            <person name="Skrede I."/>
            <person name="Drula E."/>
            <person name="Henrissat B."/>
            <person name="Morin E."/>
            <person name="Kohler A."/>
            <person name="Barry K."/>
            <person name="LaButti K."/>
            <person name="Morin E."/>
            <person name="Salamov A."/>
            <person name="Lipzen A."/>
            <person name="Mereny Z."/>
            <person name="Hegedus B."/>
            <person name="Baldrian P."/>
            <person name="Stursova M."/>
            <person name="Weitz H."/>
            <person name="Taylor A."/>
            <person name="Grigoriev I.V."/>
            <person name="Nagy L.G."/>
            <person name="Martin F."/>
            <person name="Kauserud H."/>
        </authorList>
    </citation>
    <scope>NUCLEOTIDE SEQUENCE</scope>
    <source>
        <strain evidence="2">CBHHK188m</strain>
    </source>
</reference>
<feature type="signal peptide" evidence="1">
    <location>
        <begin position="1"/>
        <end position="18"/>
    </location>
</feature>
<dbReference type="Proteomes" id="UP001215280">
    <property type="component" value="Unassembled WGS sequence"/>
</dbReference>
<organism evidence="2 3">
    <name type="scientific">Mycena maculata</name>
    <dbReference type="NCBI Taxonomy" id="230809"/>
    <lineage>
        <taxon>Eukaryota</taxon>
        <taxon>Fungi</taxon>
        <taxon>Dikarya</taxon>
        <taxon>Basidiomycota</taxon>
        <taxon>Agaricomycotina</taxon>
        <taxon>Agaricomycetes</taxon>
        <taxon>Agaricomycetidae</taxon>
        <taxon>Agaricales</taxon>
        <taxon>Marasmiineae</taxon>
        <taxon>Mycenaceae</taxon>
        <taxon>Mycena</taxon>
    </lineage>
</organism>
<evidence type="ECO:0000313" key="3">
    <source>
        <dbReference type="Proteomes" id="UP001215280"/>
    </source>
</evidence>